<dbReference type="InterPro" id="IPR011051">
    <property type="entry name" value="RmlC_Cupin_sf"/>
</dbReference>
<dbReference type="RefSeq" id="WP_210222105.1">
    <property type="nucleotide sequence ID" value="NZ_CP072801.1"/>
</dbReference>
<dbReference type="PIRSF" id="PIRSF006232">
    <property type="entry name" value="Pirin"/>
    <property type="match status" value="1"/>
</dbReference>
<dbReference type="InterPro" id="IPR003829">
    <property type="entry name" value="Pirin_N_dom"/>
</dbReference>
<evidence type="ECO:0000259" key="3">
    <source>
        <dbReference type="Pfam" id="PF02678"/>
    </source>
</evidence>
<keyword evidence="6" id="KW-1185">Reference proteome</keyword>
<protein>
    <submittedName>
        <fullName evidence="5">Pirin family protein</fullName>
    </submittedName>
</protein>
<organism evidence="5 6">
    <name type="scientific">Thiothrix litoralis</name>
    <dbReference type="NCBI Taxonomy" id="2891210"/>
    <lineage>
        <taxon>Bacteria</taxon>
        <taxon>Pseudomonadati</taxon>
        <taxon>Pseudomonadota</taxon>
        <taxon>Gammaproteobacteria</taxon>
        <taxon>Thiotrichales</taxon>
        <taxon>Thiotrichaceae</taxon>
        <taxon>Thiothrix</taxon>
    </lineage>
</organism>
<feature type="domain" description="Quercetin 2,3-dioxygenase C-terminal cupin" evidence="4">
    <location>
        <begin position="145"/>
        <end position="232"/>
    </location>
</feature>
<dbReference type="InterPro" id="IPR012093">
    <property type="entry name" value="Pirin"/>
</dbReference>
<dbReference type="CDD" id="cd02910">
    <property type="entry name" value="cupin_Yhhw_N"/>
    <property type="match status" value="1"/>
</dbReference>
<dbReference type="Gene3D" id="2.60.120.10">
    <property type="entry name" value="Jelly Rolls"/>
    <property type="match status" value="2"/>
</dbReference>
<dbReference type="SUPFAM" id="SSF51182">
    <property type="entry name" value="RmlC-like cupins"/>
    <property type="match status" value="1"/>
</dbReference>
<comment type="similarity">
    <text evidence="1 2">Belongs to the pirin family.</text>
</comment>
<evidence type="ECO:0000256" key="1">
    <source>
        <dbReference type="ARBA" id="ARBA00008416"/>
    </source>
</evidence>
<dbReference type="EMBL" id="CP072801">
    <property type="protein sequence ID" value="QTR45712.1"/>
    <property type="molecule type" value="Genomic_DNA"/>
</dbReference>
<name>A0ABX7WQJ2_9GAMM</name>
<evidence type="ECO:0000259" key="4">
    <source>
        <dbReference type="Pfam" id="PF17954"/>
    </source>
</evidence>
<gene>
    <name evidence="5" type="ORF">J9253_17180</name>
</gene>
<dbReference type="InterPro" id="IPR014710">
    <property type="entry name" value="RmlC-like_jellyroll"/>
</dbReference>
<dbReference type="PANTHER" id="PTHR43212:SF3">
    <property type="entry name" value="QUERCETIN 2,3-DIOXYGENASE"/>
    <property type="match status" value="1"/>
</dbReference>
<sequence>MEHIHADSRGAFKNEWLESRHSFSFSEYHDPARMNFSSLRVINEDWVAAKGGFPMHGHRDMEIVTYVMEGALSHKDSLGNGSAIRPGDVQRMSAGRGILHSEFNHSETEAVHLLQIWLLPTVTGIQPGYAQAHFPLEQRCGKLQLLVSPDGRDGSLSMNTDTCLYASILAAGETTHWVKPDKRAVYVHVARGSLILNGMTLQAGDALAIPEATPLELAFSSDSTAEFLVFDLPVARE</sequence>
<evidence type="ECO:0000313" key="5">
    <source>
        <dbReference type="EMBL" id="QTR45712.1"/>
    </source>
</evidence>
<proteinExistence type="inferred from homology"/>
<evidence type="ECO:0000256" key="2">
    <source>
        <dbReference type="RuleBase" id="RU003457"/>
    </source>
</evidence>
<dbReference type="Pfam" id="PF17954">
    <property type="entry name" value="Pirin_C_2"/>
    <property type="match status" value="1"/>
</dbReference>
<dbReference type="PANTHER" id="PTHR43212">
    <property type="entry name" value="QUERCETIN 2,3-DIOXYGENASE"/>
    <property type="match status" value="1"/>
</dbReference>
<dbReference type="Proteomes" id="UP000672039">
    <property type="component" value="Chromosome"/>
</dbReference>
<feature type="domain" description="Pirin N-terminal" evidence="3">
    <location>
        <begin position="11"/>
        <end position="118"/>
    </location>
</feature>
<accession>A0ABX7WQJ2</accession>
<dbReference type="CDD" id="cd20311">
    <property type="entry name" value="cupin_Yhhw_C"/>
    <property type="match status" value="1"/>
</dbReference>
<dbReference type="Pfam" id="PF02678">
    <property type="entry name" value="Pirin"/>
    <property type="match status" value="1"/>
</dbReference>
<dbReference type="InterPro" id="IPR041602">
    <property type="entry name" value="Quercetinase_C"/>
</dbReference>
<evidence type="ECO:0000313" key="6">
    <source>
        <dbReference type="Proteomes" id="UP000672039"/>
    </source>
</evidence>
<reference evidence="5 6" key="1">
    <citation type="submission" date="2021-04" db="EMBL/GenBank/DDBJ databases">
        <title>Genomics, taxonomy and metabolism of representatives of sulfur bacteria of the genus Thiothrix: Thiothrix fructosivorans QT, Thiothrix unzii A1T and three new species, Thiothrix subterranea sp. nov., Thiothrix litoralis sp. nov. and 'Candidatus Thiothrix anitrata' sp. nov.</title>
        <authorList>
            <person name="Ravin N.V."/>
            <person name="Smolyakov D."/>
            <person name="Rudenko T.S."/>
            <person name="Mardanov A.V."/>
            <person name="Beletsky A.V."/>
            <person name="Markov N.D."/>
            <person name="Fomenkov A.I."/>
            <person name="Roberts R.J."/>
            <person name="Karnachuk O.V."/>
            <person name="Novikov A."/>
            <person name="Grabovich M.Y."/>
        </authorList>
    </citation>
    <scope>NUCLEOTIDE SEQUENCE [LARGE SCALE GENOMIC DNA]</scope>
    <source>
        <strain evidence="5 6">AS</strain>
    </source>
</reference>